<reference evidence="1" key="1">
    <citation type="journal article" date="2014" name="Int. J. Syst. Evol. Microbiol.">
        <title>Complete genome of a new Firmicutes species belonging to the dominant human colonic microbiota ('Ruminococcus bicirculans') reveals two chromosomes and a selective capacity to utilize plant glucans.</title>
        <authorList>
            <consortium name="NISC Comparative Sequencing Program"/>
            <person name="Wegmann U."/>
            <person name="Louis P."/>
            <person name="Goesmann A."/>
            <person name="Henrissat B."/>
            <person name="Duncan S.H."/>
            <person name="Flint H.J."/>
        </authorList>
    </citation>
    <scope>NUCLEOTIDE SEQUENCE</scope>
    <source>
        <strain evidence="1">NBRC 108219</strain>
    </source>
</reference>
<sequence length="45" mass="5041">MKDWLNDIHADFVNDVPKVQDVQMTAAFARCALKRGDKGQGSYAE</sequence>
<proteinExistence type="predicted"/>
<protein>
    <submittedName>
        <fullName evidence="1">Uncharacterized protein</fullName>
    </submittedName>
</protein>
<accession>A0ABQ5V4J9</accession>
<organism evidence="1 2">
    <name type="scientific">Algimonas ampicilliniresistens</name>
    <dbReference type="NCBI Taxonomy" id="1298735"/>
    <lineage>
        <taxon>Bacteria</taxon>
        <taxon>Pseudomonadati</taxon>
        <taxon>Pseudomonadota</taxon>
        <taxon>Alphaproteobacteria</taxon>
        <taxon>Maricaulales</taxon>
        <taxon>Robiginitomaculaceae</taxon>
        <taxon>Algimonas</taxon>
    </lineage>
</organism>
<evidence type="ECO:0000313" key="2">
    <source>
        <dbReference type="Proteomes" id="UP001161391"/>
    </source>
</evidence>
<evidence type="ECO:0000313" key="1">
    <source>
        <dbReference type="EMBL" id="GLQ22458.1"/>
    </source>
</evidence>
<comment type="caution">
    <text evidence="1">The sequence shown here is derived from an EMBL/GenBank/DDBJ whole genome shotgun (WGS) entry which is preliminary data.</text>
</comment>
<dbReference type="RefSeq" id="WP_284386852.1">
    <property type="nucleotide sequence ID" value="NZ_BSNK01000001.1"/>
</dbReference>
<name>A0ABQ5V4J9_9PROT</name>
<gene>
    <name evidence="1" type="ORF">GCM10007853_03320</name>
</gene>
<dbReference type="EMBL" id="BSNK01000001">
    <property type="protein sequence ID" value="GLQ22458.1"/>
    <property type="molecule type" value="Genomic_DNA"/>
</dbReference>
<reference evidence="1" key="2">
    <citation type="submission" date="2023-01" db="EMBL/GenBank/DDBJ databases">
        <title>Draft genome sequence of Algimonas ampicilliniresistens strain NBRC 108219.</title>
        <authorList>
            <person name="Sun Q."/>
            <person name="Mori K."/>
        </authorList>
    </citation>
    <scope>NUCLEOTIDE SEQUENCE</scope>
    <source>
        <strain evidence="1">NBRC 108219</strain>
    </source>
</reference>
<keyword evidence="2" id="KW-1185">Reference proteome</keyword>
<dbReference type="Proteomes" id="UP001161391">
    <property type="component" value="Unassembled WGS sequence"/>
</dbReference>